<comment type="cofactor">
    <cofactor evidence="2">
        <name>Mg(2+)</name>
        <dbReference type="ChEBI" id="CHEBI:18420"/>
    </cofactor>
</comment>
<evidence type="ECO:0000256" key="1">
    <source>
        <dbReference type="ARBA" id="ARBA00001936"/>
    </source>
</evidence>
<dbReference type="Gene3D" id="3.30.160.20">
    <property type="match status" value="1"/>
</dbReference>
<dbReference type="GO" id="GO:0004525">
    <property type="term" value="F:ribonuclease III activity"/>
    <property type="evidence" value="ECO:0007669"/>
    <property type="project" value="InterPro"/>
</dbReference>
<keyword evidence="4" id="KW-0479">Metal-binding</keyword>
<dbReference type="EMBL" id="JAYKXN010000003">
    <property type="protein sequence ID" value="KAK7300040.1"/>
    <property type="molecule type" value="Genomic_DNA"/>
</dbReference>
<accession>A0AAN9JLD3</accession>
<evidence type="ECO:0000256" key="5">
    <source>
        <dbReference type="ARBA" id="ARBA00022759"/>
    </source>
</evidence>
<keyword evidence="5" id="KW-0255">Endonuclease</keyword>
<gene>
    <name evidence="12" type="ORF">RJT34_10868</name>
    <name evidence="13" type="ORF">RJT34_10871</name>
</gene>
<evidence type="ECO:0000256" key="4">
    <source>
        <dbReference type="ARBA" id="ARBA00022723"/>
    </source>
</evidence>
<comment type="caution">
    <text evidence="12">The sequence shown here is derived from an EMBL/GenBank/DDBJ whole genome shotgun (WGS) entry which is preliminary data.</text>
</comment>
<dbReference type="PANTHER" id="PTHR14950">
    <property type="entry name" value="DICER-RELATED"/>
    <property type="match status" value="1"/>
</dbReference>
<name>A0AAN9JLD3_CLITE</name>
<dbReference type="PANTHER" id="PTHR14950:SF49">
    <property type="entry name" value="RIBONUCLEASE 3-LIKE PROTEIN 2-RELATED"/>
    <property type="match status" value="1"/>
</dbReference>
<keyword evidence="6" id="KW-0378">Hydrolase</keyword>
<dbReference type="GO" id="GO:0005634">
    <property type="term" value="C:nucleus"/>
    <property type="evidence" value="ECO:0007669"/>
    <property type="project" value="TreeGrafter"/>
</dbReference>
<sequence length="371" mass="41609">MLTSLCFKSSSVTVGSNIARTACTCDAATEMEQHVAGAQKKIGYKFRNKKLLEEALTHSSFSDAVSYQRLEFIGDSILSYMISNHLYHAYPTLDPGQLSVLRAANINTEKLARVAVRRRLHLYVHHNSPPLDKSINDFVDAVAQEDPHRPLSYGGAVKAPKILSDIVESIVAAVYVDLNSNLKKSWKVRAMLEPIVTPEDLEHQPVTKLYHPVTKLYELCQKNGKNVKIRSWRHGGKSFANVYVDGGFVASAFSDQKYTAKLKAVKVALHNLSHLESVSTSKMVEDNDNFVIERAKHKLYESCRVKKWLKPVYSIEKDSGPPHDKKFICSVQITTKDGVFQMSGDEKPRVKKAENSAASLMIRALQQMNYL</sequence>
<dbReference type="InterPro" id="IPR014720">
    <property type="entry name" value="dsRBD_dom"/>
</dbReference>
<keyword evidence="3" id="KW-0540">Nuclease</keyword>
<dbReference type="Proteomes" id="UP001359559">
    <property type="component" value="Unassembled WGS sequence"/>
</dbReference>
<dbReference type="Gene3D" id="1.10.1520.10">
    <property type="entry name" value="Ribonuclease III domain"/>
    <property type="match status" value="1"/>
</dbReference>
<dbReference type="Pfam" id="PF00636">
    <property type="entry name" value="Ribonuclease_3"/>
    <property type="match status" value="1"/>
</dbReference>
<organism evidence="12 14">
    <name type="scientific">Clitoria ternatea</name>
    <name type="common">Butterfly pea</name>
    <dbReference type="NCBI Taxonomy" id="43366"/>
    <lineage>
        <taxon>Eukaryota</taxon>
        <taxon>Viridiplantae</taxon>
        <taxon>Streptophyta</taxon>
        <taxon>Embryophyta</taxon>
        <taxon>Tracheophyta</taxon>
        <taxon>Spermatophyta</taxon>
        <taxon>Magnoliopsida</taxon>
        <taxon>eudicotyledons</taxon>
        <taxon>Gunneridae</taxon>
        <taxon>Pentapetalae</taxon>
        <taxon>rosids</taxon>
        <taxon>fabids</taxon>
        <taxon>Fabales</taxon>
        <taxon>Fabaceae</taxon>
        <taxon>Papilionoideae</taxon>
        <taxon>50 kb inversion clade</taxon>
        <taxon>NPAAA clade</taxon>
        <taxon>indigoferoid/millettioid clade</taxon>
        <taxon>Phaseoleae</taxon>
        <taxon>Clitoria</taxon>
    </lineage>
</organism>
<evidence type="ECO:0000313" key="13">
    <source>
        <dbReference type="EMBL" id="KAK7300040.1"/>
    </source>
</evidence>
<evidence type="ECO:0000256" key="2">
    <source>
        <dbReference type="ARBA" id="ARBA00001946"/>
    </source>
</evidence>
<feature type="domain" description="DRBM" evidence="10">
    <location>
        <begin position="294"/>
        <end position="367"/>
    </location>
</feature>
<dbReference type="EMBL" id="JAYKXN010000003">
    <property type="protein sequence ID" value="KAK7300037.1"/>
    <property type="molecule type" value="Genomic_DNA"/>
</dbReference>
<evidence type="ECO:0000256" key="6">
    <source>
        <dbReference type="ARBA" id="ARBA00022801"/>
    </source>
</evidence>
<dbReference type="GO" id="GO:0003723">
    <property type="term" value="F:RNA binding"/>
    <property type="evidence" value="ECO:0007669"/>
    <property type="project" value="UniProtKB-UniRule"/>
</dbReference>
<dbReference type="InterPro" id="IPR000999">
    <property type="entry name" value="RNase_III_dom"/>
</dbReference>
<dbReference type="InterPro" id="IPR036389">
    <property type="entry name" value="RNase_III_sf"/>
</dbReference>
<evidence type="ECO:0000256" key="9">
    <source>
        <dbReference type="PROSITE-ProRule" id="PRU00266"/>
    </source>
</evidence>
<keyword evidence="14" id="KW-1185">Reference proteome</keyword>
<dbReference type="GO" id="GO:0005737">
    <property type="term" value="C:cytoplasm"/>
    <property type="evidence" value="ECO:0007669"/>
    <property type="project" value="TreeGrafter"/>
</dbReference>
<reference evidence="12 14" key="1">
    <citation type="submission" date="2024-01" db="EMBL/GenBank/DDBJ databases">
        <title>The genomes of 5 underutilized Papilionoideae crops provide insights into root nodulation and disease resistance.</title>
        <authorList>
            <person name="Yuan L."/>
        </authorList>
    </citation>
    <scope>NUCLEOTIDE SEQUENCE [LARGE SCALE GENOMIC DNA]</scope>
    <source>
        <strain evidence="12">LY-2023</strain>
        <tissue evidence="12">Leaf</tissue>
    </source>
</reference>
<dbReference type="PROSITE" id="PS50142">
    <property type="entry name" value="RNASE_3_2"/>
    <property type="match status" value="1"/>
</dbReference>
<evidence type="ECO:0000256" key="8">
    <source>
        <dbReference type="ARBA" id="ARBA00022884"/>
    </source>
</evidence>
<evidence type="ECO:0000313" key="14">
    <source>
        <dbReference type="Proteomes" id="UP001359559"/>
    </source>
</evidence>
<evidence type="ECO:0000259" key="11">
    <source>
        <dbReference type="PROSITE" id="PS50142"/>
    </source>
</evidence>
<protein>
    <submittedName>
        <fullName evidence="12">Uncharacterized protein</fullName>
    </submittedName>
</protein>
<dbReference type="AlphaFoldDB" id="A0AAN9JLD3"/>
<dbReference type="GO" id="GO:0030422">
    <property type="term" value="P:siRNA processing"/>
    <property type="evidence" value="ECO:0007669"/>
    <property type="project" value="TreeGrafter"/>
</dbReference>
<comment type="cofactor">
    <cofactor evidence="1">
        <name>Mn(2+)</name>
        <dbReference type="ChEBI" id="CHEBI:29035"/>
    </cofactor>
</comment>
<dbReference type="CDD" id="cd00593">
    <property type="entry name" value="RIBOc"/>
    <property type="match status" value="1"/>
</dbReference>
<dbReference type="SMART" id="SM00358">
    <property type="entry name" value="DSRM"/>
    <property type="match status" value="2"/>
</dbReference>
<dbReference type="SUPFAM" id="SSF54768">
    <property type="entry name" value="dsRNA-binding domain-like"/>
    <property type="match status" value="2"/>
</dbReference>
<dbReference type="GO" id="GO:0046872">
    <property type="term" value="F:metal ion binding"/>
    <property type="evidence" value="ECO:0007669"/>
    <property type="project" value="UniProtKB-KW"/>
</dbReference>
<evidence type="ECO:0000256" key="7">
    <source>
        <dbReference type="ARBA" id="ARBA00022842"/>
    </source>
</evidence>
<feature type="domain" description="RNase III" evidence="11">
    <location>
        <begin position="35"/>
        <end position="179"/>
    </location>
</feature>
<dbReference type="SMART" id="SM00535">
    <property type="entry name" value="RIBOc"/>
    <property type="match status" value="1"/>
</dbReference>
<evidence type="ECO:0000313" key="12">
    <source>
        <dbReference type="EMBL" id="KAK7300037.1"/>
    </source>
</evidence>
<dbReference type="PROSITE" id="PS50137">
    <property type="entry name" value="DS_RBD"/>
    <property type="match status" value="1"/>
</dbReference>
<dbReference type="FunFam" id="1.10.1520.10:FF:000004">
    <property type="entry name" value="Endoribonuclease dicer-like 1"/>
    <property type="match status" value="1"/>
</dbReference>
<evidence type="ECO:0000259" key="10">
    <source>
        <dbReference type="PROSITE" id="PS50137"/>
    </source>
</evidence>
<dbReference type="SUPFAM" id="SSF69065">
    <property type="entry name" value="RNase III domain-like"/>
    <property type="match status" value="1"/>
</dbReference>
<proteinExistence type="predicted"/>
<dbReference type="Pfam" id="PF00035">
    <property type="entry name" value="dsrm"/>
    <property type="match status" value="2"/>
</dbReference>
<keyword evidence="7" id="KW-0460">Magnesium</keyword>
<keyword evidence="8 9" id="KW-0694">RNA-binding</keyword>
<evidence type="ECO:0000256" key="3">
    <source>
        <dbReference type="ARBA" id="ARBA00022722"/>
    </source>
</evidence>